<evidence type="ECO:0000259" key="1">
    <source>
        <dbReference type="Pfam" id="PF13472"/>
    </source>
</evidence>
<accession>A0ABW6SVC7</accession>
<dbReference type="SUPFAM" id="SSF52266">
    <property type="entry name" value="SGNH hydrolase"/>
    <property type="match status" value="1"/>
</dbReference>
<dbReference type="RefSeq" id="WP_387413162.1">
    <property type="nucleotide sequence ID" value="NZ_JBIASD010000012.1"/>
</dbReference>
<dbReference type="Proteomes" id="UP001602013">
    <property type="component" value="Unassembled WGS sequence"/>
</dbReference>
<dbReference type="InterPro" id="IPR013830">
    <property type="entry name" value="SGNH_hydro"/>
</dbReference>
<evidence type="ECO:0000313" key="3">
    <source>
        <dbReference type="Proteomes" id="UP001602013"/>
    </source>
</evidence>
<dbReference type="EMBL" id="JBIASD010000012">
    <property type="protein sequence ID" value="MFF3667904.1"/>
    <property type="molecule type" value="Genomic_DNA"/>
</dbReference>
<dbReference type="GO" id="GO:0016787">
    <property type="term" value="F:hydrolase activity"/>
    <property type="evidence" value="ECO:0007669"/>
    <property type="project" value="UniProtKB-KW"/>
</dbReference>
<dbReference type="Gene3D" id="3.40.50.1110">
    <property type="entry name" value="SGNH hydrolase"/>
    <property type="match status" value="1"/>
</dbReference>
<dbReference type="InterPro" id="IPR036514">
    <property type="entry name" value="SGNH_hydro_sf"/>
</dbReference>
<comment type="caution">
    <text evidence="2">The sequence shown here is derived from an EMBL/GenBank/DDBJ whole genome shotgun (WGS) entry which is preliminary data.</text>
</comment>
<reference evidence="2 3" key="1">
    <citation type="submission" date="2024-10" db="EMBL/GenBank/DDBJ databases">
        <title>The Natural Products Discovery Center: Release of the First 8490 Sequenced Strains for Exploring Actinobacteria Biosynthetic Diversity.</title>
        <authorList>
            <person name="Kalkreuter E."/>
            <person name="Kautsar S.A."/>
            <person name="Yang D."/>
            <person name="Bader C.D."/>
            <person name="Teijaro C.N."/>
            <person name="Fluegel L."/>
            <person name="Davis C.M."/>
            <person name="Simpson J.R."/>
            <person name="Lauterbach L."/>
            <person name="Steele A.D."/>
            <person name="Gui C."/>
            <person name="Meng S."/>
            <person name="Li G."/>
            <person name="Viehrig K."/>
            <person name="Ye F."/>
            <person name="Su P."/>
            <person name="Kiefer A.F."/>
            <person name="Nichols A."/>
            <person name="Cepeda A.J."/>
            <person name="Yan W."/>
            <person name="Fan B."/>
            <person name="Jiang Y."/>
            <person name="Adhikari A."/>
            <person name="Zheng C.-J."/>
            <person name="Schuster L."/>
            <person name="Cowan T.M."/>
            <person name="Smanski M.J."/>
            <person name="Chevrette M.G."/>
            <person name="De Carvalho L.P.S."/>
            <person name="Shen B."/>
        </authorList>
    </citation>
    <scope>NUCLEOTIDE SEQUENCE [LARGE SCALE GENOMIC DNA]</scope>
    <source>
        <strain evidence="2 3">NPDC002173</strain>
    </source>
</reference>
<keyword evidence="2" id="KW-0378">Hydrolase</keyword>
<dbReference type="CDD" id="cd00229">
    <property type="entry name" value="SGNH_hydrolase"/>
    <property type="match status" value="1"/>
</dbReference>
<dbReference type="PANTHER" id="PTHR30383">
    <property type="entry name" value="THIOESTERASE 1/PROTEASE 1/LYSOPHOSPHOLIPASE L1"/>
    <property type="match status" value="1"/>
</dbReference>
<organism evidence="2 3">
    <name type="scientific">Microtetraspora malaysiensis</name>
    <dbReference type="NCBI Taxonomy" id="161358"/>
    <lineage>
        <taxon>Bacteria</taxon>
        <taxon>Bacillati</taxon>
        <taxon>Actinomycetota</taxon>
        <taxon>Actinomycetes</taxon>
        <taxon>Streptosporangiales</taxon>
        <taxon>Streptosporangiaceae</taxon>
        <taxon>Microtetraspora</taxon>
    </lineage>
</organism>
<dbReference type="InterPro" id="IPR051532">
    <property type="entry name" value="Ester_Hydrolysis_Enzymes"/>
</dbReference>
<sequence length="274" mass="30219">MNTALTERLIRFQHPEKALGYLGGLDDDRIAALYGLDAGSYRRVRQEHAEQARRAATELLDDPEFAEKVDRLPFAPEQRVVAVGESTTDDLLSWFEILRHVIDLRRPADGITLTNTAVSGHTTTQALTLLPGLSFHRPDWVLCMLGGNDAQRLGSVDGPTLVSVAETERNLRALRDLAAKRTAARWVWITPSPVDEARLAAYQPFQRAGLTWTNRDVDAIRQIVNAQPDLTVDSHPALARQTGEEFLLDDGIHLSLAGQQALTATVVDALSDKS</sequence>
<protein>
    <submittedName>
        <fullName evidence="2">SGNH/GDSL hydrolase family protein</fullName>
    </submittedName>
</protein>
<dbReference type="Pfam" id="PF13472">
    <property type="entry name" value="Lipase_GDSL_2"/>
    <property type="match status" value="1"/>
</dbReference>
<name>A0ABW6SVC7_9ACTN</name>
<feature type="domain" description="SGNH hydrolase-type esterase" evidence="1">
    <location>
        <begin position="84"/>
        <end position="261"/>
    </location>
</feature>
<gene>
    <name evidence="2" type="ORF">ACFYXI_20125</name>
</gene>
<proteinExistence type="predicted"/>
<keyword evidence="3" id="KW-1185">Reference proteome</keyword>
<evidence type="ECO:0000313" key="2">
    <source>
        <dbReference type="EMBL" id="MFF3667904.1"/>
    </source>
</evidence>